<keyword evidence="14" id="KW-1185">Reference proteome</keyword>
<comment type="similarity">
    <text evidence="1 10">Belongs to the glutaminase PdxT/SNO family.</text>
</comment>
<feature type="binding site" evidence="10 12">
    <location>
        <begin position="49"/>
        <end position="51"/>
    </location>
    <ligand>
        <name>L-glutamine</name>
        <dbReference type="ChEBI" id="CHEBI:58359"/>
    </ligand>
</feature>
<evidence type="ECO:0000256" key="3">
    <source>
        <dbReference type="ARBA" id="ARBA00022898"/>
    </source>
</evidence>
<dbReference type="GO" id="GO:0042823">
    <property type="term" value="P:pyridoxal phosphate biosynthetic process"/>
    <property type="evidence" value="ECO:0007669"/>
    <property type="project" value="UniProtKB-UniRule"/>
</dbReference>
<comment type="subunit">
    <text evidence="9 10">In the presence of PdxS, forms a dodecamer of heterodimers. Only shows activity in the heterodimer.</text>
</comment>
<dbReference type="NCBIfam" id="TIGR03800">
    <property type="entry name" value="PLP_synth_Pdx2"/>
    <property type="match status" value="1"/>
</dbReference>
<feature type="active site" description="Charge relay system" evidence="10 11">
    <location>
        <position position="192"/>
    </location>
</feature>
<organism evidence="13 14">
    <name type="scientific">Saccharopolyspora spinosa</name>
    <dbReference type="NCBI Taxonomy" id="60894"/>
    <lineage>
        <taxon>Bacteria</taxon>
        <taxon>Bacillati</taxon>
        <taxon>Actinomycetota</taxon>
        <taxon>Actinomycetes</taxon>
        <taxon>Pseudonocardiales</taxon>
        <taxon>Pseudonocardiaceae</taxon>
        <taxon>Saccharopolyspora</taxon>
    </lineage>
</organism>
<proteinExistence type="inferred from homology"/>
<dbReference type="Pfam" id="PF01174">
    <property type="entry name" value="SNO"/>
    <property type="match status" value="1"/>
</dbReference>
<dbReference type="GO" id="GO:0006543">
    <property type="term" value="P:L-glutamine catabolic process"/>
    <property type="evidence" value="ECO:0007669"/>
    <property type="project" value="UniProtKB-UniRule"/>
</dbReference>
<dbReference type="EC" id="3.5.1.2" evidence="10"/>
<dbReference type="PROSITE" id="PS01236">
    <property type="entry name" value="PDXT_SNO_1"/>
    <property type="match status" value="1"/>
</dbReference>
<dbReference type="InterPro" id="IPR029062">
    <property type="entry name" value="Class_I_gatase-like"/>
</dbReference>
<keyword evidence="3 10" id="KW-0663">Pyridoxal phosphate</keyword>
<evidence type="ECO:0000256" key="6">
    <source>
        <dbReference type="ARBA" id="ARBA00047992"/>
    </source>
</evidence>
<evidence type="ECO:0000256" key="7">
    <source>
        <dbReference type="ARBA" id="ARBA00049534"/>
    </source>
</evidence>
<dbReference type="HAMAP" id="MF_01615">
    <property type="entry name" value="PdxT"/>
    <property type="match status" value="1"/>
</dbReference>
<comment type="pathway">
    <text evidence="10">Cofactor biosynthesis; pyridoxal 5'-phosphate biosynthesis.</text>
</comment>
<dbReference type="Gene3D" id="3.40.50.880">
    <property type="match status" value="1"/>
</dbReference>
<dbReference type="CDD" id="cd01749">
    <property type="entry name" value="GATase1_PB"/>
    <property type="match status" value="1"/>
</dbReference>
<dbReference type="Proteomes" id="UP000233786">
    <property type="component" value="Unassembled WGS sequence"/>
</dbReference>
<evidence type="ECO:0000313" key="14">
    <source>
        <dbReference type="Proteomes" id="UP000233786"/>
    </source>
</evidence>
<dbReference type="FunFam" id="3.40.50.880:FF:000010">
    <property type="entry name" value="uncharacterized protein LOC100176842 isoform X2"/>
    <property type="match status" value="1"/>
</dbReference>
<dbReference type="PANTHER" id="PTHR31559">
    <property type="entry name" value="PYRIDOXAL 5'-PHOSPHATE SYNTHASE SUBUNIT SNO"/>
    <property type="match status" value="1"/>
</dbReference>
<reference evidence="13" key="1">
    <citation type="submission" date="2017-12" db="EMBL/GenBank/DDBJ databases">
        <title>Sequencing the genomes of 1000 Actinobacteria strains.</title>
        <authorList>
            <person name="Klenk H.-P."/>
        </authorList>
    </citation>
    <scope>NUCLEOTIDE SEQUENCE [LARGE SCALE GENOMIC DNA]</scope>
    <source>
        <strain evidence="13">DSM 44228</strain>
    </source>
</reference>
<dbReference type="SUPFAM" id="SSF52317">
    <property type="entry name" value="Class I glutamine amidotransferase-like"/>
    <property type="match status" value="1"/>
</dbReference>
<sequence length="218" mass="23242">MTKPLIGVLALQGGVAEHLAALERSGADARPVRRPEELAAVHGIVVPGGESTTMTRLLDTFELYEPLRERLAAGLPAYGSCAGMIMLSGEVLDEGRKPPAVRPLGALDIVVRRNAFGRQVDSFETDLDFAGIPDGPVHAVFIRAPWVEKVGADVEVLATVPDDPDNTGRNEAAGRIVAVQQGPVLATSFHPELVGGDERVHRYFVKIVQARLNTAAQA</sequence>
<evidence type="ECO:0000256" key="10">
    <source>
        <dbReference type="HAMAP-Rule" id="MF_01615"/>
    </source>
</evidence>
<dbReference type="PROSITE" id="PS51273">
    <property type="entry name" value="GATASE_TYPE_1"/>
    <property type="match status" value="1"/>
</dbReference>
<comment type="caution">
    <text evidence="13">The sequence shown here is derived from an EMBL/GenBank/DDBJ whole genome shotgun (WGS) entry which is preliminary data.</text>
</comment>
<feature type="binding site" evidence="10 12">
    <location>
        <position position="113"/>
    </location>
    <ligand>
        <name>L-glutamine</name>
        <dbReference type="ChEBI" id="CHEBI:58359"/>
    </ligand>
</feature>
<evidence type="ECO:0000256" key="4">
    <source>
        <dbReference type="ARBA" id="ARBA00022962"/>
    </source>
</evidence>
<evidence type="ECO:0000256" key="1">
    <source>
        <dbReference type="ARBA" id="ARBA00008345"/>
    </source>
</evidence>
<dbReference type="STRING" id="994479.GCA_000194155_05359"/>
<keyword evidence="2 10" id="KW-0378">Hydrolase</keyword>
<protein>
    <recommendedName>
        <fullName evidence="10">Pyridoxal 5'-phosphate synthase subunit PdxT</fullName>
        <ecNumber evidence="10">4.3.3.6</ecNumber>
    </recommendedName>
    <alternativeName>
        <fullName evidence="10">Pdx2</fullName>
    </alternativeName>
    <alternativeName>
        <fullName evidence="10">Pyridoxal 5'-phosphate synthase glutaminase subunit</fullName>
        <ecNumber evidence="10">3.5.1.2</ecNumber>
    </alternativeName>
</protein>
<evidence type="ECO:0000256" key="9">
    <source>
        <dbReference type="ARBA" id="ARBA00064749"/>
    </source>
</evidence>
<dbReference type="GO" id="GO:0004359">
    <property type="term" value="F:glutaminase activity"/>
    <property type="evidence" value="ECO:0007669"/>
    <property type="project" value="UniProtKB-UniRule"/>
</dbReference>
<dbReference type="UniPathway" id="UPA00245"/>
<evidence type="ECO:0000256" key="8">
    <source>
        <dbReference type="ARBA" id="ARBA00054599"/>
    </source>
</evidence>
<dbReference type="InterPro" id="IPR021196">
    <property type="entry name" value="PdxT/SNO_CS"/>
</dbReference>
<dbReference type="PIRSF" id="PIRSF005639">
    <property type="entry name" value="Glut_amidoT_SNO"/>
    <property type="match status" value="1"/>
</dbReference>
<comment type="function">
    <text evidence="8 10">Catalyzes the hydrolysis of glutamine to glutamate and ammonia as part of the biosynthesis of pyridoxal 5'-phosphate. The resulting ammonia molecule is channeled to the active site of PdxS.</text>
</comment>
<dbReference type="AlphaFoldDB" id="A0A2N3Y8A0"/>
<dbReference type="GO" id="GO:0008614">
    <property type="term" value="P:pyridoxine metabolic process"/>
    <property type="evidence" value="ECO:0007669"/>
    <property type="project" value="TreeGrafter"/>
</dbReference>
<evidence type="ECO:0000256" key="11">
    <source>
        <dbReference type="PIRSR" id="PIRSR005639-1"/>
    </source>
</evidence>
<feature type="binding site" evidence="10 12">
    <location>
        <begin position="142"/>
        <end position="143"/>
    </location>
    <ligand>
        <name>L-glutamine</name>
        <dbReference type="ChEBI" id="CHEBI:58359"/>
    </ligand>
</feature>
<dbReference type="EC" id="4.3.3.6" evidence="10"/>
<accession>A0A2N3Y8A0</accession>
<dbReference type="RefSeq" id="WP_101377004.1">
    <property type="nucleotide sequence ID" value="NZ_CP061007.1"/>
</dbReference>
<dbReference type="PROSITE" id="PS51130">
    <property type="entry name" value="PDXT_SNO_2"/>
    <property type="match status" value="1"/>
</dbReference>
<evidence type="ECO:0000256" key="2">
    <source>
        <dbReference type="ARBA" id="ARBA00022801"/>
    </source>
</evidence>
<dbReference type="EMBL" id="PJNB01000001">
    <property type="protein sequence ID" value="PKW19130.1"/>
    <property type="molecule type" value="Genomic_DNA"/>
</dbReference>
<name>A0A2N3Y8A0_SACSN</name>
<dbReference type="OrthoDB" id="9810320at2"/>
<evidence type="ECO:0000256" key="5">
    <source>
        <dbReference type="ARBA" id="ARBA00023239"/>
    </source>
</evidence>
<gene>
    <name evidence="10" type="primary">pdxT</name>
    <name evidence="13" type="ORF">A8926_7279</name>
</gene>
<keyword evidence="4 10" id="KW-0315">Glutamine amidotransferase</keyword>
<evidence type="ECO:0000313" key="13">
    <source>
        <dbReference type="EMBL" id="PKW19130.1"/>
    </source>
</evidence>
<comment type="catalytic activity">
    <reaction evidence="7 10">
        <text>L-glutamine + H2O = L-glutamate + NH4(+)</text>
        <dbReference type="Rhea" id="RHEA:15889"/>
        <dbReference type="ChEBI" id="CHEBI:15377"/>
        <dbReference type="ChEBI" id="CHEBI:28938"/>
        <dbReference type="ChEBI" id="CHEBI:29985"/>
        <dbReference type="ChEBI" id="CHEBI:58359"/>
        <dbReference type="EC" id="3.5.1.2"/>
    </reaction>
</comment>
<dbReference type="InterPro" id="IPR002161">
    <property type="entry name" value="PdxT/SNO"/>
</dbReference>
<feature type="active site" description="Nucleophile" evidence="10 11">
    <location>
        <position position="81"/>
    </location>
</feature>
<dbReference type="GO" id="GO:0005829">
    <property type="term" value="C:cytosol"/>
    <property type="evidence" value="ECO:0007669"/>
    <property type="project" value="TreeGrafter"/>
</dbReference>
<dbReference type="PANTHER" id="PTHR31559:SF0">
    <property type="entry name" value="PYRIDOXAL 5'-PHOSPHATE SYNTHASE SUBUNIT SNO1-RELATED"/>
    <property type="match status" value="1"/>
</dbReference>
<comment type="catalytic activity">
    <reaction evidence="6 10">
        <text>aldehydo-D-ribose 5-phosphate + D-glyceraldehyde 3-phosphate + L-glutamine = pyridoxal 5'-phosphate + L-glutamate + phosphate + 3 H2O + H(+)</text>
        <dbReference type="Rhea" id="RHEA:31507"/>
        <dbReference type="ChEBI" id="CHEBI:15377"/>
        <dbReference type="ChEBI" id="CHEBI:15378"/>
        <dbReference type="ChEBI" id="CHEBI:29985"/>
        <dbReference type="ChEBI" id="CHEBI:43474"/>
        <dbReference type="ChEBI" id="CHEBI:58273"/>
        <dbReference type="ChEBI" id="CHEBI:58359"/>
        <dbReference type="ChEBI" id="CHEBI:59776"/>
        <dbReference type="ChEBI" id="CHEBI:597326"/>
        <dbReference type="EC" id="4.3.3.6"/>
    </reaction>
</comment>
<evidence type="ECO:0000256" key="12">
    <source>
        <dbReference type="PIRSR" id="PIRSR005639-2"/>
    </source>
</evidence>
<feature type="active site" description="Charge relay system" evidence="10 11">
    <location>
        <position position="190"/>
    </location>
</feature>
<dbReference type="GO" id="GO:1903600">
    <property type="term" value="C:glutaminase complex"/>
    <property type="evidence" value="ECO:0007669"/>
    <property type="project" value="TreeGrafter"/>
</dbReference>
<dbReference type="GO" id="GO:0036381">
    <property type="term" value="F:pyridoxal 5'-phosphate synthase (glutamine hydrolysing) activity"/>
    <property type="evidence" value="ECO:0007669"/>
    <property type="project" value="UniProtKB-UniRule"/>
</dbReference>
<keyword evidence="5 10" id="KW-0456">Lyase</keyword>